<dbReference type="AlphaFoldDB" id="S8EHX4"/>
<organism evidence="1 2">
    <name type="scientific">Fomitopsis schrenkii</name>
    <name type="common">Brown rot fungus</name>
    <dbReference type="NCBI Taxonomy" id="2126942"/>
    <lineage>
        <taxon>Eukaryota</taxon>
        <taxon>Fungi</taxon>
        <taxon>Dikarya</taxon>
        <taxon>Basidiomycota</taxon>
        <taxon>Agaricomycotina</taxon>
        <taxon>Agaricomycetes</taxon>
        <taxon>Polyporales</taxon>
        <taxon>Fomitopsis</taxon>
    </lineage>
</organism>
<keyword evidence="2" id="KW-1185">Reference proteome</keyword>
<reference evidence="1 2" key="1">
    <citation type="journal article" date="2012" name="Science">
        <title>The Paleozoic origin of enzymatic lignin decomposition reconstructed from 31 fungal genomes.</title>
        <authorList>
            <person name="Floudas D."/>
            <person name="Binder M."/>
            <person name="Riley R."/>
            <person name="Barry K."/>
            <person name="Blanchette R.A."/>
            <person name="Henrissat B."/>
            <person name="Martinez A.T."/>
            <person name="Otillar R."/>
            <person name="Spatafora J.W."/>
            <person name="Yadav J.S."/>
            <person name="Aerts A."/>
            <person name="Benoit I."/>
            <person name="Boyd A."/>
            <person name="Carlson A."/>
            <person name="Copeland A."/>
            <person name="Coutinho P.M."/>
            <person name="de Vries R.P."/>
            <person name="Ferreira P."/>
            <person name="Findley K."/>
            <person name="Foster B."/>
            <person name="Gaskell J."/>
            <person name="Glotzer D."/>
            <person name="Gorecki P."/>
            <person name="Heitman J."/>
            <person name="Hesse C."/>
            <person name="Hori C."/>
            <person name="Igarashi K."/>
            <person name="Jurgens J.A."/>
            <person name="Kallen N."/>
            <person name="Kersten P."/>
            <person name="Kohler A."/>
            <person name="Kuees U."/>
            <person name="Kumar T.K.A."/>
            <person name="Kuo A."/>
            <person name="LaButti K."/>
            <person name="Larrondo L.F."/>
            <person name="Lindquist E."/>
            <person name="Ling A."/>
            <person name="Lombard V."/>
            <person name="Lucas S."/>
            <person name="Lundell T."/>
            <person name="Martin R."/>
            <person name="McLaughlin D.J."/>
            <person name="Morgenstern I."/>
            <person name="Morin E."/>
            <person name="Murat C."/>
            <person name="Nagy L.G."/>
            <person name="Nolan M."/>
            <person name="Ohm R.A."/>
            <person name="Patyshakuliyeva A."/>
            <person name="Rokas A."/>
            <person name="Ruiz-Duenas F.J."/>
            <person name="Sabat G."/>
            <person name="Salamov A."/>
            <person name="Samejima M."/>
            <person name="Schmutz J."/>
            <person name="Slot J.C."/>
            <person name="St John F."/>
            <person name="Stenlid J."/>
            <person name="Sun H."/>
            <person name="Sun S."/>
            <person name="Syed K."/>
            <person name="Tsang A."/>
            <person name="Wiebenga A."/>
            <person name="Young D."/>
            <person name="Pisabarro A."/>
            <person name="Eastwood D.C."/>
            <person name="Martin F."/>
            <person name="Cullen D."/>
            <person name="Grigoriev I.V."/>
            <person name="Hibbett D.S."/>
        </authorList>
    </citation>
    <scope>NUCLEOTIDE SEQUENCE</scope>
    <source>
        <strain evidence="2">FP-58527</strain>
    </source>
</reference>
<dbReference type="HOGENOM" id="CLU_1704272_0_0_1"/>
<dbReference type="EMBL" id="KE504126">
    <property type="protein sequence ID" value="EPT04707.1"/>
    <property type="molecule type" value="Genomic_DNA"/>
</dbReference>
<name>S8EHX4_FOMSC</name>
<accession>S8EHX4</accession>
<gene>
    <name evidence="1" type="ORF">FOMPIDRAFT_1021871</name>
</gene>
<evidence type="ECO:0000313" key="1">
    <source>
        <dbReference type="EMBL" id="EPT04707.1"/>
    </source>
</evidence>
<sequence length="154" mass="16577">MDYATTNPLAVRTTPHAPSDDSYEAMIIDYIEVHHIVEYSLLLPEKIAALYANDSYEAMVLEYVEERHIVQYGLLSPEEPTAIHDNSLALDACSGSSETASLTACAHILQKVLDQIPKAQEETAVFTACGTPVGMGLPHGISGDAEGLADIAMD</sequence>
<protein>
    <submittedName>
        <fullName evidence="1">Uncharacterized protein</fullName>
    </submittedName>
</protein>
<dbReference type="Proteomes" id="UP000015241">
    <property type="component" value="Unassembled WGS sequence"/>
</dbReference>
<proteinExistence type="predicted"/>
<dbReference type="InParanoid" id="S8EHX4"/>
<evidence type="ECO:0000313" key="2">
    <source>
        <dbReference type="Proteomes" id="UP000015241"/>
    </source>
</evidence>